<feature type="domain" description="CBS" evidence="3">
    <location>
        <begin position="9"/>
        <end position="65"/>
    </location>
</feature>
<dbReference type="InterPro" id="IPR051257">
    <property type="entry name" value="Diverse_CBS-Domain"/>
</dbReference>
<dbReference type="KEGG" id="ssyi:EKG83_17540"/>
<evidence type="ECO:0000256" key="2">
    <source>
        <dbReference type="PROSITE-ProRule" id="PRU00703"/>
    </source>
</evidence>
<sequence>MAQHVRDLMTRNPVALTPDTPVREAARAMRDQGIGDVLVVEGDRVRGIVTDRDIVVRGLADRDDLSGCRLADVCSDRLVTATPDEDVDVAVTRMREHAVRRIAVVEGGRPVGVLSLGDAAVEKDSLSGLADISAARDNN</sequence>
<dbReference type="PANTHER" id="PTHR43080">
    <property type="entry name" value="CBS DOMAIN-CONTAINING PROTEIN CBSX3, MITOCHONDRIAL"/>
    <property type="match status" value="1"/>
</dbReference>
<gene>
    <name evidence="4" type="ORF">EKG83_17540</name>
</gene>
<reference evidence="5" key="1">
    <citation type="journal article" date="2021" name="Curr. Microbiol.">
        <title>Complete genome of nocamycin-producing strain Saccharothrix syringae NRRL B-16468 reveals the biosynthetic potential for secondary metabolites.</title>
        <authorList>
            <person name="Mo X."/>
            <person name="Yang S."/>
        </authorList>
    </citation>
    <scope>NUCLEOTIDE SEQUENCE [LARGE SCALE GENOMIC DNA]</scope>
    <source>
        <strain evidence="5">ATCC 51364 / DSM 43886 / JCM 6844 / KCTC 9398 / NBRC 14523 / NRRL B-16468 / INA 2240</strain>
    </source>
</reference>
<dbReference type="AlphaFoldDB" id="A0A5Q0GZE3"/>
<dbReference type="PANTHER" id="PTHR43080:SF2">
    <property type="entry name" value="CBS DOMAIN-CONTAINING PROTEIN"/>
    <property type="match status" value="1"/>
</dbReference>
<dbReference type="Proteomes" id="UP000325787">
    <property type="component" value="Chromosome"/>
</dbReference>
<dbReference type="InterPro" id="IPR046342">
    <property type="entry name" value="CBS_dom_sf"/>
</dbReference>
<organism evidence="4 5">
    <name type="scientific">Saccharothrix syringae</name>
    <name type="common">Nocardiopsis syringae</name>
    <dbReference type="NCBI Taxonomy" id="103733"/>
    <lineage>
        <taxon>Bacteria</taxon>
        <taxon>Bacillati</taxon>
        <taxon>Actinomycetota</taxon>
        <taxon>Actinomycetes</taxon>
        <taxon>Pseudonocardiales</taxon>
        <taxon>Pseudonocardiaceae</taxon>
        <taxon>Saccharothrix</taxon>
    </lineage>
</organism>
<keyword evidence="1 2" id="KW-0129">CBS domain</keyword>
<name>A0A5Q0GZE3_SACSY</name>
<dbReference type="PROSITE" id="PS51371">
    <property type="entry name" value="CBS"/>
    <property type="match status" value="2"/>
</dbReference>
<evidence type="ECO:0000256" key="1">
    <source>
        <dbReference type="ARBA" id="ARBA00023122"/>
    </source>
</evidence>
<dbReference type="RefSeq" id="WP_033433732.1">
    <property type="nucleotide sequence ID" value="NZ_CP034550.1"/>
</dbReference>
<dbReference type="SMART" id="SM00116">
    <property type="entry name" value="CBS"/>
    <property type="match status" value="2"/>
</dbReference>
<keyword evidence="5" id="KW-1185">Reference proteome</keyword>
<evidence type="ECO:0000313" key="4">
    <source>
        <dbReference type="EMBL" id="QFZ19015.1"/>
    </source>
</evidence>
<protein>
    <submittedName>
        <fullName evidence="4">CBS domain-containing protein</fullName>
    </submittedName>
</protein>
<proteinExistence type="predicted"/>
<dbReference type="OrthoDB" id="9789996at2"/>
<evidence type="ECO:0000259" key="3">
    <source>
        <dbReference type="PROSITE" id="PS51371"/>
    </source>
</evidence>
<dbReference type="Pfam" id="PF00571">
    <property type="entry name" value="CBS"/>
    <property type="match status" value="2"/>
</dbReference>
<feature type="domain" description="CBS" evidence="3">
    <location>
        <begin position="74"/>
        <end position="132"/>
    </location>
</feature>
<dbReference type="Gene3D" id="3.10.580.10">
    <property type="entry name" value="CBS-domain"/>
    <property type="match status" value="1"/>
</dbReference>
<dbReference type="SUPFAM" id="SSF54631">
    <property type="entry name" value="CBS-domain pair"/>
    <property type="match status" value="1"/>
</dbReference>
<dbReference type="EMBL" id="CP034550">
    <property type="protein sequence ID" value="QFZ19015.1"/>
    <property type="molecule type" value="Genomic_DNA"/>
</dbReference>
<dbReference type="InterPro" id="IPR000644">
    <property type="entry name" value="CBS_dom"/>
</dbReference>
<dbReference type="CDD" id="cd04622">
    <property type="entry name" value="CBS_pair_HRP1_like"/>
    <property type="match status" value="1"/>
</dbReference>
<accession>A0A5Q0GZE3</accession>
<evidence type="ECO:0000313" key="5">
    <source>
        <dbReference type="Proteomes" id="UP000325787"/>
    </source>
</evidence>